<feature type="transmembrane region" description="Helical" evidence="2">
    <location>
        <begin position="226"/>
        <end position="243"/>
    </location>
</feature>
<feature type="region of interest" description="Disordered" evidence="1">
    <location>
        <begin position="29"/>
        <end position="82"/>
    </location>
</feature>
<proteinExistence type="predicted"/>
<evidence type="ECO:0000313" key="3">
    <source>
        <dbReference type="EMBL" id="KAH1174561.1"/>
    </source>
</evidence>
<evidence type="ECO:0000256" key="1">
    <source>
        <dbReference type="SAM" id="MobiDB-lite"/>
    </source>
</evidence>
<keyword evidence="4" id="KW-1185">Reference proteome</keyword>
<dbReference type="PANTHER" id="PTHR12560:SF6">
    <property type="entry name" value="CERAMIDE SYNTHASE 4"/>
    <property type="match status" value="1"/>
</dbReference>
<dbReference type="GO" id="GO:0016020">
    <property type="term" value="C:membrane"/>
    <property type="evidence" value="ECO:0007669"/>
    <property type="project" value="GOC"/>
</dbReference>
<dbReference type="GO" id="GO:0050291">
    <property type="term" value="F:sphingosine N-acyltransferase activity"/>
    <property type="evidence" value="ECO:0007669"/>
    <property type="project" value="InterPro"/>
</dbReference>
<organism evidence="3 4">
    <name type="scientific">Mauremys mutica</name>
    <name type="common">yellowpond turtle</name>
    <dbReference type="NCBI Taxonomy" id="74926"/>
    <lineage>
        <taxon>Eukaryota</taxon>
        <taxon>Metazoa</taxon>
        <taxon>Chordata</taxon>
        <taxon>Craniata</taxon>
        <taxon>Vertebrata</taxon>
        <taxon>Euteleostomi</taxon>
        <taxon>Archelosauria</taxon>
        <taxon>Testudinata</taxon>
        <taxon>Testudines</taxon>
        <taxon>Cryptodira</taxon>
        <taxon>Durocryptodira</taxon>
        <taxon>Testudinoidea</taxon>
        <taxon>Geoemydidae</taxon>
        <taxon>Geoemydinae</taxon>
        <taxon>Mauremys</taxon>
    </lineage>
</organism>
<evidence type="ECO:0000256" key="2">
    <source>
        <dbReference type="SAM" id="Phobius"/>
    </source>
</evidence>
<evidence type="ECO:0000313" key="4">
    <source>
        <dbReference type="Proteomes" id="UP000827986"/>
    </source>
</evidence>
<reference evidence="3" key="1">
    <citation type="submission" date="2021-09" db="EMBL/GenBank/DDBJ databases">
        <title>The genome of Mauremys mutica provides insights into the evolution of semi-aquatic lifestyle.</title>
        <authorList>
            <person name="Gong S."/>
            <person name="Gao Y."/>
        </authorList>
    </citation>
    <scope>NUCLEOTIDE SEQUENCE</scope>
    <source>
        <strain evidence="3">MM-2020</strain>
        <tissue evidence="3">Muscle</tissue>
    </source>
</reference>
<dbReference type="EMBL" id="JAHDVG010000479">
    <property type="protein sequence ID" value="KAH1174561.1"/>
    <property type="molecule type" value="Genomic_DNA"/>
</dbReference>
<dbReference type="InterPro" id="IPR016439">
    <property type="entry name" value="Lag1/Lac1-like"/>
</dbReference>
<feature type="region of interest" description="Disordered" evidence="1">
    <location>
        <begin position="301"/>
        <end position="328"/>
    </location>
</feature>
<dbReference type="GO" id="GO:0046513">
    <property type="term" value="P:ceramide biosynthetic process"/>
    <property type="evidence" value="ECO:0007669"/>
    <property type="project" value="InterPro"/>
</dbReference>
<dbReference type="Proteomes" id="UP000827986">
    <property type="component" value="Unassembled WGS sequence"/>
</dbReference>
<feature type="compositionally biased region" description="Polar residues" evidence="1">
    <location>
        <begin position="57"/>
        <end position="70"/>
    </location>
</feature>
<feature type="transmembrane region" description="Helical" evidence="2">
    <location>
        <begin position="263"/>
        <end position="290"/>
    </location>
</feature>
<keyword evidence="2" id="KW-0812">Transmembrane</keyword>
<dbReference type="PANTHER" id="PTHR12560">
    <property type="entry name" value="LONGEVITY ASSURANCE FACTOR 1 LAG1"/>
    <property type="match status" value="1"/>
</dbReference>
<feature type="compositionally biased region" description="Acidic residues" evidence="1">
    <location>
        <begin position="306"/>
        <end position="315"/>
    </location>
</feature>
<comment type="caution">
    <text evidence="3">The sequence shown here is derived from an EMBL/GenBank/DDBJ whole genome shotgun (WGS) entry which is preliminary data.</text>
</comment>
<keyword evidence="2" id="KW-1133">Transmembrane helix</keyword>
<accession>A0A9D3X7B7</accession>
<protein>
    <submittedName>
        <fullName evidence="3">Uncharacterized protein</fullName>
    </submittedName>
</protein>
<name>A0A9D3X7B7_9SAUR</name>
<dbReference type="AlphaFoldDB" id="A0A9D3X7B7"/>
<gene>
    <name evidence="3" type="ORF">KIL84_008552</name>
</gene>
<keyword evidence="2" id="KW-0472">Membrane</keyword>
<sequence length="383" mass="42205">MPSTAEAFQVAQDIMFVLVPGALPMSAPCSRSKPPLGSLQPPPAQYRYQSRERSRHQSLPSDCSGQSPGGSPQRRPDCLAGFRPAGTRGNACPQEANINTTTVGVAISPCLGEGPPIEAVHRAAITVSTSPPCQDCGPIAIIDPGTTAPPSPGTAADLTPALSPSVAIPRWARLVNLDSRSCWFHSRMILALDKWFWRHEYWFPPGFTWEDIKESGSISYPKPRDLLHIVPYALLLVGVQYLFQRVLYTSFYSSMEQYQPFFGYYFMNALLMVLQLLHVFWASLIIHMLYKFINGTLKNDARSDTEESDESEEVQEQNKKEKNGTTHFSNVTNNCSLSNGYCSESSQSNVAQQLTGRAHLTNGCADAPELLTAPVHNKAAQWP</sequence>